<feature type="transmembrane region" description="Helical" evidence="11">
    <location>
        <begin position="504"/>
        <end position="527"/>
    </location>
</feature>
<dbReference type="InterPro" id="IPR000515">
    <property type="entry name" value="MetI-like"/>
</dbReference>
<evidence type="ECO:0000313" key="14">
    <source>
        <dbReference type="Proteomes" id="UP000032427"/>
    </source>
</evidence>
<dbReference type="PATRIC" id="fig|80852.17.peg.2495"/>
<feature type="transmembrane region" description="Helical" evidence="11">
    <location>
        <begin position="197"/>
        <end position="218"/>
    </location>
</feature>
<comment type="similarity">
    <text evidence="11">Belongs to the binding-protein-dependent transport system permease family.</text>
</comment>
<keyword evidence="8" id="KW-0677">Repeat</keyword>
<evidence type="ECO:0000256" key="4">
    <source>
        <dbReference type="ARBA" id="ARBA00022448"/>
    </source>
</evidence>
<keyword evidence="4 11" id="KW-0813">Transport</keyword>
<proteinExistence type="inferred from homology"/>
<dbReference type="InterPro" id="IPR035906">
    <property type="entry name" value="MetI-like_sf"/>
</dbReference>
<dbReference type="CDD" id="cd06261">
    <property type="entry name" value="TM_PBP2"/>
    <property type="match status" value="2"/>
</dbReference>
<sequence length="537" mass="59285">MKNTSSYHSVPLLGYLIAIVIIGFVGGAISALLLESPSLDLSLVWSDPYYRYITQFSLYQAFLSTVFSISLAIPTAYALSRRQFKGRGLLLKLCATTLVLPVLVGVFGLLSIYGNSGLIADLFQWFGYSLPFSIYGLNGILLAHVFFNYPFATRLFLQSLDSIPTEQHQLSAHLGLTGWSKYRLVAWPRIKQQLPHVAGLVFMLCFTSFATVMALGGGPKSTTIELAIYQAIKFDFDLQAGAILALWQMLLCGVLSLSIQRFSKSIAVDSASISQAVLYQDSTQEKWWDRGWIILLILFLLPPLLMVVLSGINSELMTVFSSSDFWVALANSLIVALGAAVLAMIFGVILLHTTRALRLKQKRLWADKLDLIGTMILVTPGLVISTGLFLLLRNMTDVFSIAIWIVVVVNALMALPYVIKTLAQPLLHIAQQYQLLSASLGLYGFTRFRLIEWRALRKPMAHAFAIAFIMSIGDLSAIALFGSQEFRTLPLYLFQLLGSYQMEAAAVVSLSLLLLSVGVFGVVEWLFSSKHNHKGGA</sequence>
<dbReference type="GO" id="GO:0015888">
    <property type="term" value="P:thiamine transport"/>
    <property type="evidence" value="ECO:0007669"/>
    <property type="project" value="InterPro"/>
</dbReference>
<dbReference type="GO" id="GO:0022857">
    <property type="term" value="F:transmembrane transporter activity"/>
    <property type="evidence" value="ECO:0007669"/>
    <property type="project" value="InterPro"/>
</dbReference>
<feature type="transmembrane region" description="Helical" evidence="11">
    <location>
        <begin position="398"/>
        <end position="419"/>
    </location>
</feature>
<keyword evidence="10 11" id="KW-0472">Membrane</keyword>
<dbReference type="NCBIfam" id="TIGR01253">
    <property type="entry name" value="thiP"/>
    <property type="match status" value="1"/>
</dbReference>
<feature type="transmembrane region" description="Helical" evidence="11">
    <location>
        <begin position="238"/>
        <end position="257"/>
    </location>
</feature>
<evidence type="ECO:0000256" key="9">
    <source>
        <dbReference type="ARBA" id="ARBA00022989"/>
    </source>
</evidence>
<dbReference type="Proteomes" id="UP000032427">
    <property type="component" value="Chromosome 1"/>
</dbReference>
<dbReference type="GO" id="GO:0005886">
    <property type="term" value="C:plasma membrane"/>
    <property type="evidence" value="ECO:0007669"/>
    <property type="project" value="UniProtKB-SubCell"/>
</dbReference>
<dbReference type="HOGENOM" id="CLU_021838_5_3_6"/>
<feature type="transmembrane region" description="Helical" evidence="11">
    <location>
        <begin position="292"/>
        <end position="313"/>
    </location>
</feature>
<dbReference type="GeneID" id="28542001"/>
<feature type="transmembrane region" description="Helical" evidence="11">
    <location>
        <begin position="89"/>
        <end position="113"/>
    </location>
</feature>
<feature type="domain" description="ABC transmembrane type-1" evidence="12">
    <location>
        <begin position="329"/>
        <end position="523"/>
    </location>
</feature>
<dbReference type="KEGG" id="awd:AWOD_I_2410"/>
<dbReference type="EMBL" id="LN554846">
    <property type="protein sequence ID" value="CED72464.1"/>
    <property type="molecule type" value="Genomic_DNA"/>
</dbReference>
<reference evidence="14" key="1">
    <citation type="submission" date="2014-09" db="EMBL/GenBank/DDBJ databases">
        <authorList>
            <person name="Hjerde E."/>
        </authorList>
    </citation>
    <scope>NUCLEOTIDE SEQUENCE [LARGE SCALE GENOMIC DNA]</scope>
    <source>
        <strain evidence="14">06/09/139</strain>
    </source>
</reference>
<keyword evidence="5" id="KW-1003">Cell membrane</keyword>
<feature type="transmembrane region" description="Helical" evidence="11">
    <location>
        <begin position="53"/>
        <end position="77"/>
    </location>
</feature>
<dbReference type="PROSITE" id="PS50928">
    <property type="entry name" value="ABC_TM1"/>
    <property type="match status" value="2"/>
</dbReference>
<keyword evidence="14" id="KW-1185">Reference proteome</keyword>
<evidence type="ECO:0000256" key="10">
    <source>
        <dbReference type="ARBA" id="ARBA00023136"/>
    </source>
</evidence>
<evidence type="ECO:0000256" key="11">
    <source>
        <dbReference type="RuleBase" id="RU363032"/>
    </source>
</evidence>
<dbReference type="PANTHER" id="PTHR30183:SF9">
    <property type="entry name" value="THIAMINE TRANSPORT SYSTEM PERMEASE PROTEIN THIP"/>
    <property type="match status" value="1"/>
</dbReference>
<evidence type="ECO:0000256" key="7">
    <source>
        <dbReference type="ARBA" id="ARBA00022692"/>
    </source>
</evidence>
<comment type="subcellular location">
    <subcellularLocation>
        <location evidence="1">Cell inner membrane</location>
        <topology evidence="1">Multi-pass membrane protein</topology>
    </subcellularLocation>
    <subcellularLocation>
        <location evidence="11">Cell membrane</location>
        <topology evidence="11">Multi-pass membrane protein</topology>
    </subcellularLocation>
</comment>
<feature type="transmembrane region" description="Helical" evidence="11">
    <location>
        <begin position="325"/>
        <end position="351"/>
    </location>
</feature>
<feature type="transmembrane region" description="Helical" evidence="11">
    <location>
        <begin position="12"/>
        <end position="33"/>
    </location>
</feature>
<feature type="transmembrane region" description="Helical" evidence="11">
    <location>
        <begin position="125"/>
        <end position="147"/>
    </location>
</feature>
<name>A0A090KLN5_9GAMM</name>
<feature type="transmembrane region" description="Helical" evidence="11">
    <location>
        <begin position="463"/>
        <end position="484"/>
    </location>
</feature>
<dbReference type="InterPro" id="IPR005947">
    <property type="entry name" value="ThiP_ABC_transpt"/>
</dbReference>
<evidence type="ECO:0000313" key="13">
    <source>
        <dbReference type="EMBL" id="CED72464.1"/>
    </source>
</evidence>
<feature type="domain" description="ABC transmembrane type-1" evidence="12">
    <location>
        <begin position="54"/>
        <end position="256"/>
    </location>
</feature>
<evidence type="ECO:0000256" key="6">
    <source>
        <dbReference type="ARBA" id="ARBA00022519"/>
    </source>
</evidence>
<feature type="transmembrane region" description="Helical" evidence="11">
    <location>
        <begin position="371"/>
        <end position="392"/>
    </location>
</feature>
<protein>
    <recommendedName>
        <fullName evidence="3">Thiamine transport system permease protein ThiP</fullName>
    </recommendedName>
</protein>
<evidence type="ECO:0000256" key="2">
    <source>
        <dbReference type="ARBA" id="ARBA00011650"/>
    </source>
</evidence>
<comment type="subunit">
    <text evidence="2">The complex is composed of two ATP-binding proteins (ThiQ), two transmembrane proteins (ThiP) and a solute-binding protein (ThiB).</text>
</comment>
<evidence type="ECO:0000256" key="1">
    <source>
        <dbReference type="ARBA" id="ARBA00004429"/>
    </source>
</evidence>
<dbReference type="PANTHER" id="PTHR30183">
    <property type="entry name" value="MOLYBDENUM TRANSPORT SYSTEM PERMEASE PROTEIN MODB"/>
    <property type="match status" value="1"/>
</dbReference>
<dbReference type="Pfam" id="PF00528">
    <property type="entry name" value="BPD_transp_1"/>
    <property type="match status" value="2"/>
</dbReference>
<dbReference type="STRING" id="80852.AWOD_I_2410"/>
<keyword evidence="9 11" id="KW-1133">Transmembrane helix</keyword>
<dbReference type="NCBIfam" id="NF006954">
    <property type="entry name" value="PRK09433.1-5"/>
    <property type="match status" value="1"/>
</dbReference>
<evidence type="ECO:0000256" key="8">
    <source>
        <dbReference type="ARBA" id="ARBA00022737"/>
    </source>
</evidence>
<organism evidence="13 14">
    <name type="scientific">Aliivibrio wodanis</name>
    <dbReference type="NCBI Taxonomy" id="80852"/>
    <lineage>
        <taxon>Bacteria</taxon>
        <taxon>Pseudomonadati</taxon>
        <taxon>Pseudomonadota</taxon>
        <taxon>Gammaproteobacteria</taxon>
        <taxon>Vibrionales</taxon>
        <taxon>Vibrionaceae</taxon>
        <taxon>Aliivibrio</taxon>
    </lineage>
</organism>
<dbReference type="Gene3D" id="1.10.3720.10">
    <property type="entry name" value="MetI-like"/>
    <property type="match status" value="2"/>
</dbReference>
<accession>A0A090KLN5</accession>
<evidence type="ECO:0000259" key="12">
    <source>
        <dbReference type="PROSITE" id="PS50928"/>
    </source>
</evidence>
<dbReference type="SUPFAM" id="SSF161098">
    <property type="entry name" value="MetI-like"/>
    <property type="match status" value="2"/>
</dbReference>
<dbReference type="OrthoDB" id="7066776at2"/>
<keyword evidence="7 11" id="KW-0812">Transmembrane</keyword>
<evidence type="ECO:0000256" key="3">
    <source>
        <dbReference type="ARBA" id="ARBA00016947"/>
    </source>
</evidence>
<evidence type="ECO:0000256" key="5">
    <source>
        <dbReference type="ARBA" id="ARBA00022475"/>
    </source>
</evidence>
<keyword evidence="6" id="KW-0997">Cell inner membrane</keyword>
<dbReference type="AlphaFoldDB" id="A0A090KLN5"/>
<gene>
    <name evidence="13" type="primary">thiP</name>
    <name evidence="13" type="ORF">AWOD_I_2410</name>
</gene>